<evidence type="ECO:0000313" key="2">
    <source>
        <dbReference type="Proteomes" id="UP000477386"/>
    </source>
</evidence>
<evidence type="ECO:0000313" key="1">
    <source>
        <dbReference type="EMBL" id="NEU70493.1"/>
    </source>
</evidence>
<sequence length="171" mass="19713">MLLLIVTLDDQGHDRPFSCKVPQLEAAFEVLSAIAAAGDVVVSVDLLDNGQHIPLPAEAFDGEPIRPHIEKLEEDWKALLNKPVSSHAIHQQILTNFSWRLRETYQTRISWLEQAIAQTESRIQRMPRTAHWDSCYVRLEMQLTLYRCQLEQAQAGLHNFCQRWSSYIVYS</sequence>
<gene>
    <name evidence="1" type="ORF">GK091_26745</name>
</gene>
<dbReference type="EMBL" id="JAAGNZ010000005">
    <property type="protein sequence ID" value="NEU70493.1"/>
    <property type="molecule type" value="Genomic_DNA"/>
</dbReference>
<comment type="caution">
    <text evidence="1">The sequence shown here is derived from an EMBL/GenBank/DDBJ whole genome shotgun (WGS) entry which is preliminary data.</text>
</comment>
<keyword evidence="2" id="KW-1185">Reference proteome</keyword>
<organism evidence="1 2">
    <name type="scientific">Spirosoma agri</name>
    <dbReference type="NCBI Taxonomy" id="1987381"/>
    <lineage>
        <taxon>Bacteria</taxon>
        <taxon>Pseudomonadati</taxon>
        <taxon>Bacteroidota</taxon>
        <taxon>Cytophagia</taxon>
        <taxon>Cytophagales</taxon>
        <taxon>Cytophagaceae</taxon>
        <taxon>Spirosoma</taxon>
    </lineage>
</organism>
<reference evidence="1 2" key="1">
    <citation type="submission" date="2020-02" db="EMBL/GenBank/DDBJ databases">
        <title>Draft genome sequence of two Spirosoma agri KCTC 52727 and Spirosoma terrae KCTC 52035.</title>
        <authorList>
            <person name="Rojas J."/>
            <person name="Ambika Manirajan B."/>
            <person name="Ratering S."/>
            <person name="Suarez C."/>
            <person name="Schnell S."/>
        </authorList>
    </citation>
    <scope>NUCLEOTIDE SEQUENCE [LARGE SCALE GENOMIC DNA]</scope>
    <source>
        <strain evidence="1 2">KCTC 52727</strain>
    </source>
</reference>
<dbReference type="AlphaFoldDB" id="A0A6M0ITD4"/>
<name>A0A6M0ITD4_9BACT</name>
<protein>
    <submittedName>
        <fullName evidence="1">Uncharacterized protein</fullName>
    </submittedName>
</protein>
<dbReference type="RefSeq" id="WP_164043803.1">
    <property type="nucleotide sequence ID" value="NZ_JAAGNZ010000005.1"/>
</dbReference>
<dbReference type="Proteomes" id="UP000477386">
    <property type="component" value="Unassembled WGS sequence"/>
</dbReference>
<proteinExistence type="predicted"/>
<accession>A0A6M0ITD4</accession>